<reference evidence="2 3" key="1">
    <citation type="submission" date="2013-01" db="EMBL/GenBank/DDBJ databases">
        <title>The Genome Sequence of Clostridium colicanis 209318.</title>
        <authorList>
            <consortium name="The Broad Institute Genome Sequencing Platform"/>
            <person name="Earl A."/>
            <person name="Ward D."/>
            <person name="Feldgarden M."/>
            <person name="Gevers D."/>
            <person name="Courvalin P."/>
            <person name="Lambert T."/>
            <person name="Walker B."/>
            <person name="Young S.K."/>
            <person name="Zeng Q."/>
            <person name="Gargeya S."/>
            <person name="Fitzgerald M."/>
            <person name="Haas B."/>
            <person name="Abouelleil A."/>
            <person name="Alvarado L."/>
            <person name="Arachchi H.M."/>
            <person name="Berlin A.M."/>
            <person name="Chapman S.B."/>
            <person name="Dewar J."/>
            <person name="Goldberg J."/>
            <person name="Griggs A."/>
            <person name="Gujja S."/>
            <person name="Hansen M."/>
            <person name="Howarth C."/>
            <person name="Imamovic A."/>
            <person name="Larimer J."/>
            <person name="McCowan C."/>
            <person name="Murphy C."/>
            <person name="Neiman D."/>
            <person name="Pearson M."/>
            <person name="Priest M."/>
            <person name="Roberts A."/>
            <person name="Saif S."/>
            <person name="Shea T."/>
            <person name="Sisk P."/>
            <person name="Sykes S."/>
            <person name="Wortman J."/>
            <person name="Nusbaum C."/>
            <person name="Birren B."/>
        </authorList>
    </citation>
    <scope>NUCLEOTIDE SEQUENCE [LARGE SCALE GENOMIC DNA]</scope>
    <source>
        <strain evidence="2 3">209318</strain>
    </source>
</reference>
<proteinExistence type="predicted"/>
<accession>N9XWD6</accession>
<evidence type="ECO:0000313" key="3">
    <source>
        <dbReference type="Proteomes" id="UP000013097"/>
    </source>
</evidence>
<feature type="transmembrane region" description="Helical" evidence="1">
    <location>
        <begin position="78"/>
        <end position="99"/>
    </location>
</feature>
<gene>
    <name evidence="2" type="ORF">HMPREF1092_03068</name>
</gene>
<feature type="transmembrane region" description="Helical" evidence="1">
    <location>
        <begin position="43"/>
        <end position="66"/>
    </location>
</feature>
<sequence length="100" mass="11241">MTQINNSKKWGIGSFSLILSIFASMFSFTFFNGKYLGQHILNSIGLSLPIAIISLLLLFISLFIGYKYKNDYLAKSGIIISVIFIFIIIALTITSKIFYV</sequence>
<dbReference type="PATRIC" id="fig|999411.4.peg.2982"/>
<dbReference type="EMBL" id="AGYT01000019">
    <property type="protein sequence ID" value="ENY99931.1"/>
    <property type="molecule type" value="Genomic_DNA"/>
</dbReference>
<keyword evidence="1" id="KW-1133">Transmembrane helix</keyword>
<dbReference type="eggNOG" id="ENOG5030GUA">
    <property type="taxonomic scope" value="Bacteria"/>
</dbReference>
<dbReference type="AlphaFoldDB" id="N9XWD6"/>
<evidence type="ECO:0000313" key="2">
    <source>
        <dbReference type="EMBL" id="ENY99931.1"/>
    </source>
</evidence>
<name>N9XWD6_9CLOT</name>
<dbReference type="Proteomes" id="UP000013097">
    <property type="component" value="Unassembled WGS sequence"/>
</dbReference>
<keyword evidence="3" id="KW-1185">Reference proteome</keyword>
<protein>
    <submittedName>
        <fullName evidence="2">Uncharacterized protein</fullName>
    </submittedName>
</protein>
<feature type="transmembrane region" description="Helical" evidence="1">
    <location>
        <begin position="12"/>
        <end position="31"/>
    </location>
</feature>
<keyword evidence="1" id="KW-0812">Transmembrane</keyword>
<keyword evidence="1" id="KW-0472">Membrane</keyword>
<evidence type="ECO:0000256" key="1">
    <source>
        <dbReference type="SAM" id="Phobius"/>
    </source>
</evidence>
<comment type="caution">
    <text evidence="2">The sequence shown here is derived from an EMBL/GenBank/DDBJ whole genome shotgun (WGS) entry which is preliminary data.</text>
</comment>
<dbReference type="HOGENOM" id="CLU_2328755_0_0_9"/>
<organism evidence="2 3">
    <name type="scientific">Clostridium thermobutyricum</name>
    <dbReference type="NCBI Taxonomy" id="29372"/>
    <lineage>
        <taxon>Bacteria</taxon>
        <taxon>Bacillati</taxon>
        <taxon>Bacillota</taxon>
        <taxon>Clostridia</taxon>
        <taxon>Eubacteriales</taxon>
        <taxon>Clostridiaceae</taxon>
        <taxon>Clostridium</taxon>
    </lineage>
</organism>
<dbReference type="RefSeq" id="WP_002599508.1">
    <property type="nucleotide sequence ID" value="NZ_KB850958.1"/>
</dbReference>